<comment type="caution">
    <text evidence="12">The sequence shown here is derived from an EMBL/GenBank/DDBJ whole genome shotgun (WGS) entry which is preliminary data.</text>
</comment>
<evidence type="ECO:0000256" key="6">
    <source>
        <dbReference type="ARBA" id="ARBA00043866"/>
    </source>
</evidence>
<dbReference type="Pfam" id="PF00076">
    <property type="entry name" value="RRM_1"/>
    <property type="match status" value="1"/>
</dbReference>
<evidence type="ECO:0000256" key="2">
    <source>
        <dbReference type="ARBA" id="ARBA00022771"/>
    </source>
</evidence>
<feature type="compositionally biased region" description="Gly residues" evidence="9">
    <location>
        <begin position="482"/>
        <end position="492"/>
    </location>
</feature>
<feature type="region of interest" description="Disordered" evidence="9">
    <location>
        <begin position="731"/>
        <end position="751"/>
    </location>
</feature>
<evidence type="ECO:0000259" key="10">
    <source>
        <dbReference type="PROSITE" id="PS50102"/>
    </source>
</evidence>
<feature type="compositionally biased region" description="Basic and acidic residues" evidence="9">
    <location>
        <begin position="200"/>
        <end position="223"/>
    </location>
</feature>
<dbReference type="GO" id="GO:0008270">
    <property type="term" value="F:zinc ion binding"/>
    <property type="evidence" value="ECO:0007669"/>
    <property type="project" value="UniProtKB-KW"/>
</dbReference>
<evidence type="ECO:0008006" key="14">
    <source>
        <dbReference type="Google" id="ProtNLM"/>
    </source>
</evidence>
<reference evidence="12" key="1">
    <citation type="submission" date="2023-11" db="EMBL/GenBank/DDBJ databases">
        <title>Genome assemblies of two species of porcelain crab, Petrolisthes cinctipes and Petrolisthes manimaculis (Anomura: Porcellanidae).</title>
        <authorList>
            <person name="Angst P."/>
        </authorList>
    </citation>
    <scope>NUCLEOTIDE SEQUENCE</scope>
    <source>
        <strain evidence="12">PB745_02</strain>
        <tissue evidence="12">Gill</tissue>
    </source>
</reference>
<keyword evidence="4 7" id="KW-0694">RNA-binding</keyword>
<dbReference type="SUPFAM" id="SSF54928">
    <property type="entry name" value="RNA-binding domain, RBD"/>
    <property type="match status" value="2"/>
</dbReference>
<feature type="compositionally biased region" description="Polar residues" evidence="9">
    <location>
        <begin position="1053"/>
        <end position="1071"/>
    </location>
</feature>
<sequence length="1119" mass="122534">MLIENPDLLKQWLQGFLAPLCDADPEALAKYCLALVRKDRPVSELKASMVEQLDVFLQTNTKSFVDKFLQVAIARSYMPKRSAPSSSSTSSATAGSTNSTTNAEASSDTPSVPPLPPTPSKPPSGHSPDSTTPPNNVPPSVTTTQAPSSSSIASTVTPASTTAHPTPPLPPPPTAVTTVQPPPPPPETAPPPPPPLSVIVRKEEVTSSQRPRKESERDRDDRRGRRRSSSRGRSRSRSRSGSRGRDRSRRSRSRGRSGRSSKYDDRRRRSPLSKRYRRSRTRSRTRSPRRSRSRERKSRSRNRSRSISPRGRTSTRGVRSPPRSPTPPPRKAKSIPRDEKRESPHGSSPVAESKIEGRSDNPGLIPSMVAVKHPEYPLPPTTKKQRCRDYDEKGYCMRGDMCSFDHGSDPVVLEGISAVLDFPPPPVPPGAPPGYTPAPAPPQGVPRPRHPPPRQQYGEYTPREPSMWVSQPGPSQGLYYGGGPDRGPGSMGGPRFSAPPPPLPTSSARELISVPVNNGNHIGGGGVRPSLAKRLGPAVPLSNSLPIGMKIGRPDQDSSTLELRKIPPGLNTIAHLNDHFSKFGTVVNIQVHHEGSPESALVTFSGHSEANAAYRSTEAVLNNRFIKVFWHNPQNKGERGNSGYLVPHSQPNRPLHERLGARHPNKTFNKMENTEDKSEKVLMSHGSLVKTVYNTSVLQSAAAATVTTNSYTSGVGMSARAVTPTSPIAASPTLSATAPEFTPHSNPPIDSKKQEIETIRKQQELLAAEVAAKQKAEKQKADAMKLKSEVEQRKKQLLDKQMQQLKVLVAKLEDNKGTMKSEEKKKLLGTIKSLQTAIDSTRSQLVSAETASAFNAPKTKAQLDRDILDTELELYNVQAEGGETTKLRLRLGQLRSQQQAYGYPPTRSLRHSPYVSSRGGLYGSVRGRGGRGALRGRGRGAANRGYGHSFASVDRRTTKINASGFEREDKDEVLAHFATLGKVTNYNWDGQTPAVTIQYATRREAEKAMTEGRTLGDRLLTITWAFDASPPPQLPISQQPAVVSKIMSQPQQHITTPPSYVTATPHSTTPLLSPDDAMEEITEEIVEEVETEDGDQHVLYEDEEEEVEEDEEEVRSWRR</sequence>
<keyword evidence="2 8" id="KW-0863">Zinc-finger</keyword>
<evidence type="ECO:0000256" key="1">
    <source>
        <dbReference type="ARBA" id="ARBA00022723"/>
    </source>
</evidence>
<keyword evidence="1 8" id="KW-0479">Metal-binding</keyword>
<feature type="compositionally biased region" description="Basic and acidic residues" evidence="9">
    <location>
        <begin position="335"/>
        <end position="344"/>
    </location>
</feature>
<feature type="zinc finger region" description="C3H1-type" evidence="8">
    <location>
        <begin position="381"/>
        <end position="409"/>
    </location>
</feature>
<dbReference type="InterPro" id="IPR000571">
    <property type="entry name" value="Znf_CCCH"/>
</dbReference>
<feature type="region of interest" description="Disordered" evidence="9">
    <location>
        <begin position="903"/>
        <end position="941"/>
    </location>
</feature>
<feature type="region of interest" description="Disordered" evidence="9">
    <location>
        <begin position="423"/>
        <end position="465"/>
    </location>
</feature>
<dbReference type="Pfam" id="PF14605">
    <property type="entry name" value="Nup35_RRM_2"/>
    <property type="match status" value="1"/>
</dbReference>
<feature type="compositionally biased region" description="Low complexity" evidence="9">
    <location>
        <begin position="82"/>
        <end position="110"/>
    </location>
</feature>
<dbReference type="InterPro" id="IPR035979">
    <property type="entry name" value="RBD_domain_sf"/>
</dbReference>
<evidence type="ECO:0000256" key="4">
    <source>
        <dbReference type="ARBA" id="ARBA00022884"/>
    </source>
</evidence>
<evidence type="ECO:0000256" key="5">
    <source>
        <dbReference type="ARBA" id="ARBA00023054"/>
    </source>
</evidence>
<dbReference type="InterPro" id="IPR036855">
    <property type="entry name" value="Znf_CCCH_sf"/>
</dbReference>
<dbReference type="PROSITE" id="PS50102">
    <property type="entry name" value="RRM"/>
    <property type="match status" value="1"/>
</dbReference>
<keyword evidence="5" id="KW-0175">Coiled coil</keyword>
<feature type="region of interest" description="Disordered" evidence="9">
    <location>
        <begin position="1088"/>
        <end position="1119"/>
    </location>
</feature>
<dbReference type="InterPro" id="IPR045137">
    <property type="entry name" value="RBM26/27"/>
</dbReference>
<feature type="region of interest" description="Disordered" evidence="9">
    <location>
        <begin position="1053"/>
        <end position="1074"/>
    </location>
</feature>
<feature type="region of interest" description="Disordered" evidence="9">
    <location>
        <begin position="482"/>
        <end position="504"/>
    </location>
</feature>
<evidence type="ECO:0000256" key="3">
    <source>
        <dbReference type="ARBA" id="ARBA00022833"/>
    </source>
</evidence>
<feature type="compositionally biased region" description="Pro residues" evidence="9">
    <location>
        <begin position="111"/>
        <end position="122"/>
    </location>
</feature>
<feature type="compositionally biased region" description="Low complexity" evidence="9">
    <location>
        <begin position="123"/>
        <end position="164"/>
    </location>
</feature>
<protein>
    <recommendedName>
        <fullName evidence="14">RNA-binding protein 26</fullName>
    </recommendedName>
</protein>
<feature type="compositionally biased region" description="Gly residues" evidence="9">
    <location>
        <begin position="920"/>
        <end position="935"/>
    </location>
</feature>
<feature type="compositionally biased region" description="Basic residues" evidence="9">
    <location>
        <begin position="268"/>
        <end position="304"/>
    </location>
</feature>
<dbReference type="PANTHER" id="PTHR14398">
    <property type="entry name" value="RNA RECOGNITION RRM/RNP DOMAIN"/>
    <property type="match status" value="1"/>
</dbReference>
<dbReference type="Pfam" id="PF01480">
    <property type="entry name" value="PWI"/>
    <property type="match status" value="1"/>
</dbReference>
<dbReference type="PROSITE" id="PS50103">
    <property type="entry name" value="ZF_C3H1"/>
    <property type="match status" value="1"/>
</dbReference>
<dbReference type="SMART" id="SM00360">
    <property type="entry name" value="RRM"/>
    <property type="match status" value="2"/>
</dbReference>
<dbReference type="SUPFAM" id="SSF90229">
    <property type="entry name" value="CCCH zinc finger"/>
    <property type="match status" value="1"/>
</dbReference>
<evidence type="ECO:0000313" key="13">
    <source>
        <dbReference type="Proteomes" id="UP001292094"/>
    </source>
</evidence>
<feature type="domain" description="RRM" evidence="10">
    <location>
        <begin position="559"/>
        <end position="633"/>
    </location>
</feature>
<feature type="compositionally biased region" description="Low complexity" evidence="9">
    <location>
        <begin position="305"/>
        <end position="321"/>
    </location>
</feature>
<dbReference type="SMART" id="SM00356">
    <property type="entry name" value="ZnF_C3H1"/>
    <property type="match status" value="1"/>
</dbReference>
<dbReference type="GO" id="GO:0003723">
    <property type="term" value="F:RNA binding"/>
    <property type="evidence" value="ECO:0007669"/>
    <property type="project" value="UniProtKB-UniRule"/>
</dbReference>
<feature type="compositionally biased region" description="Pro residues" evidence="9">
    <location>
        <begin position="423"/>
        <end position="445"/>
    </location>
</feature>
<feature type="compositionally biased region" description="Basic residues" evidence="9">
    <location>
        <begin position="224"/>
        <end position="259"/>
    </location>
</feature>
<feature type="compositionally biased region" description="Pro residues" evidence="9">
    <location>
        <begin position="165"/>
        <end position="196"/>
    </location>
</feature>
<evidence type="ECO:0000256" key="7">
    <source>
        <dbReference type="PROSITE-ProRule" id="PRU00176"/>
    </source>
</evidence>
<keyword evidence="3 8" id="KW-0862">Zinc</keyword>
<gene>
    <name evidence="12" type="ORF">Pmani_013640</name>
</gene>
<feature type="domain" description="C3H1-type" evidence="11">
    <location>
        <begin position="381"/>
        <end position="409"/>
    </location>
</feature>
<dbReference type="AlphaFoldDB" id="A0AAE1PY05"/>
<organism evidence="12 13">
    <name type="scientific">Petrolisthes manimaculis</name>
    <dbReference type="NCBI Taxonomy" id="1843537"/>
    <lineage>
        <taxon>Eukaryota</taxon>
        <taxon>Metazoa</taxon>
        <taxon>Ecdysozoa</taxon>
        <taxon>Arthropoda</taxon>
        <taxon>Crustacea</taxon>
        <taxon>Multicrustacea</taxon>
        <taxon>Malacostraca</taxon>
        <taxon>Eumalacostraca</taxon>
        <taxon>Eucarida</taxon>
        <taxon>Decapoda</taxon>
        <taxon>Pleocyemata</taxon>
        <taxon>Anomura</taxon>
        <taxon>Galatheoidea</taxon>
        <taxon>Porcellanidae</taxon>
        <taxon>Petrolisthes</taxon>
    </lineage>
</organism>
<feature type="region of interest" description="Disordered" evidence="9">
    <location>
        <begin position="79"/>
        <end position="387"/>
    </location>
</feature>
<evidence type="ECO:0000256" key="9">
    <source>
        <dbReference type="SAM" id="MobiDB-lite"/>
    </source>
</evidence>
<dbReference type="Proteomes" id="UP001292094">
    <property type="component" value="Unassembled WGS sequence"/>
</dbReference>
<proteinExistence type="predicted"/>
<dbReference type="Gene3D" id="3.30.70.330">
    <property type="match status" value="2"/>
</dbReference>
<keyword evidence="13" id="KW-1185">Reference proteome</keyword>
<evidence type="ECO:0000256" key="8">
    <source>
        <dbReference type="PROSITE-ProRule" id="PRU00723"/>
    </source>
</evidence>
<dbReference type="Pfam" id="PF00642">
    <property type="entry name" value="zf-CCCH"/>
    <property type="match status" value="1"/>
</dbReference>
<name>A0AAE1PY05_9EUCA</name>
<evidence type="ECO:0000313" key="12">
    <source>
        <dbReference type="EMBL" id="KAK4315112.1"/>
    </source>
</evidence>
<dbReference type="InterPro" id="IPR000504">
    <property type="entry name" value="RRM_dom"/>
</dbReference>
<dbReference type="GO" id="GO:0005634">
    <property type="term" value="C:nucleus"/>
    <property type="evidence" value="ECO:0007669"/>
    <property type="project" value="TreeGrafter"/>
</dbReference>
<feature type="compositionally biased region" description="Acidic residues" evidence="9">
    <location>
        <begin position="1101"/>
        <end position="1113"/>
    </location>
</feature>
<dbReference type="InterPro" id="IPR012677">
    <property type="entry name" value="Nucleotide-bd_a/b_plait_sf"/>
</dbReference>
<dbReference type="InterPro" id="IPR002483">
    <property type="entry name" value="PWI_dom"/>
</dbReference>
<dbReference type="FunFam" id="3.30.70.330:FF:000330">
    <property type="entry name" value="RNA-binding motif protein 26"/>
    <property type="match status" value="1"/>
</dbReference>
<comment type="function">
    <text evidence="6">May be involved in the turnover of nuclear polyadenylated (pA+) RNA.</text>
</comment>
<evidence type="ECO:0000259" key="11">
    <source>
        <dbReference type="PROSITE" id="PS50103"/>
    </source>
</evidence>
<dbReference type="CDD" id="cd12257">
    <property type="entry name" value="RRM1_RBM26_like"/>
    <property type="match status" value="1"/>
</dbReference>
<dbReference type="EMBL" id="JAWZYT010001142">
    <property type="protein sequence ID" value="KAK4315112.1"/>
    <property type="molecule type" value="Genomic_DNA"/>
</dbReference>
<dbReference type="PANTHER" id="PTHR14398:SF0">
    <property type="entry name" value="ZINC FINGER PROTEIN SWM"/>
    <property type="match status" value="1"/>
</dbReference>
<accession>A0AAE1PY05</accession>